<dbReference type="GO" id="GO:0008168">
    <property type="term" value="F:methyltransferase activity"/>
    <property type="evidence" value="ECO:0007669"/>
    <property type="project" value="TreeGrafter"/>
</dbReference>
<reference evidence="1 2" key="1">
    <citation type="journal article" date="2021" name="Nat. Commun.">
        <title>Incipient diploidization of the medicinal plant Perilla within 10,000 years.</title>
        <authorList>
            <person name="Zhang Y."/>
            <person name="Shen Q."/>
            <person name="Leng L."/>
            <person name="Zhang D."/>
            <person name="Chen S."/>
            <person name="Shi Y."/>
            <person name="Ning Z."/>
            <person name="Chen S."/>
        </authorList>
    </citation>
    <scope>NUCLEOTIDE SEQUENCE [LARGE SCALE GENOMIC DNA]</scope>
    <source>
        <strain evidence="2">cv. PC099</strain>
    </source>
</reference>
<dbReference type="Pfam" id="PF02353">
    <property type="entry name" value="CMAS"/>
    <property type="match status" value="1"/>
</dbReference>
<organism evidence="1 2">
    <name type="scientific">Perilla frutescens var. hirtella</name>
    <name type="common">Perilla citriodora</name>
    <name type="synonym">Perilla setoyensis</name>
    <dbReference type="NCBI Taxonomy" id="608512"/>
    <lineage>
        <taxon>Eukaryota</taxon>
        <taxon>Viridiplantae</taxon>
        <taxon>Streptophyta</taxon>
        <taxon>Embryophyta</taxon>
        <taxon>Tracheophyta</taxon>
        <taxon>Spermatophyta</taxon>
        <taxon>Magnoliopsida</taxon>
        <taxon>eudicotyledons</taxon>
        <taxon>Gunneridae</taxon>
        <taxon>Pentapetalae</taxon>
        <taxon>asterids</taxon>
        <taxon>lamiids</taxon>
        <taxon>Lamiales</taxon>
        <taxon>Lamiaceae</taxon>
        <taxon>Nepetoideae</taxon>
        <taxon>Elsholtzieae</taxon>
        <taxon>Perilla</taxon>
    </lineage>
</organism>
<dbReference type="EMBL" id="SDAM02000103">
    <property type="protein sequence ID" value="KAH6829897.1"/>
    <property type="molecule type" value="Genomic_DNA"/>
</dbReference>
<dbReference type="SUPFAM" id="SSF53335">
    <property type="entry name" value="S-adenosyl-L-methionine-dependent methyltransferases"/>
    <property type="match status" value="1"/>
</dbReference>
<sequence length="810" mass="91601">MYPDVMELFESVGVDMEVSDVSFSVSLDQGHGFEWGTRNGLSSLFAQKKNVFNPWFWKMIAEIIKFREDASLYIEELDNNPDIDRNDTLGNFVQSHGYSELVQKTFLIPICASIWSCPSAVMTLSAYLILSFLRNHDILEFFGHPKGVAPKWRSQSYVSRIKKELENRGCQVKTGFEICSVLNNDEGCAITCKDGLEEAYGGCIIATHAPDAAEILGKQATYDELRILGAFQYAYSDCVLHHDNTLMPKIGAAWGSWNFLGTTNDKACITYWLNNVQNISAPGDPFLLTLNPPRAPKDTLYKWSTSHSIPSVAASRASSEFNLIQGKRGLWFCGAYQGYGFPEDGVKAGILAANGLLRKHNTFPNPKCIIPSALETGARVLVARFLQQYIVTGCLILFEEGGKILTFEGTRKKSTLKVTLRVHKPQFYWKVATEADLGFADAYINGDFSFVDAHEGLFNFFQLIIANTEMNNHTSNLNKGWGGWTQVTRLLYTSAIGSAKNFFKHVSRKNTLSESRHNISRHYDQSNELFSLFLDETMTYSCAMFKNQGEDLKIAQLRKVHTLIEKARINKDHHILEIGCGWGSLAFEVVKKTGCKYTGITLSENQLQYVESKVIEAGLQDQIELLLCDYRQLPSNYKYDRIISCGMIEHVGHEYMEEFFKCCESSLDQNGILVLQSISVADEKYDEWRLSYGFGRKYIFDGGCLPSLNRIISAMAVASRFSVVHLEEIGCHYSDTLRCWRHNFLQNQSEILALGFDEEFIRTWEYYFDYFAAGFKYCILGDYQIVMNRPGDVAAFGSAPYNPVPFSNTK</sequence>
<evidence type="ECO:0000313" key="1">
    <source>
        <dbReference type="EMBL" id="KAH6829897.1"/>
    </source>
</evidence>
<dbReference type="SUPFAM" id="SSF51905">
    <property type="entry name" value="FAD/NAD(P)-binding domain"/>
    <property type="match status" value="1"/>
</dbReference>
<protein>
    <submittedName>
        <fullName evidence="1">Cyclopropane-fatty-acyl-phospholipid synthase</fullName>
    </submittedName>
</protein>
<dbReference type="Gene3D" id="3.40.50.150">
    <property type="entry name" value="Vaccinia Virus protein VP39"/>
    <property type="match status" value="1"/>
</dbReference>
<dbReference type="PANTHER" id="PTHR43675">
    <property type="entry name" value="ARSENITE METHYLTRANSFERASE"/>
    <property type="match status" value="1"/>
</dbReference>
<keyword evidence="2" id="KW-1185">Reference proteome</keyword>
<dbReference type="Proteomes" id="UP001190926">
    <property type="component" value="Unassembled WGS sequence"/>
</dbReference>
<dbReference type="AlphaFoldDB" id="A0AAD4JA21"/>
<dbReference type="PANTHER" id="PTHR43675:SF30">
    <property type="entry name" value="CYCLOPROPANE-FATTY-ACYL-PHOSPHOLIPID SYNTHASE"/>
    <property type="match status" value="1"/>
</dbReference>
<dbReference type="InterPro" id="IPR026669">
    <property type="entry name" value="Arsenite_MeTrfase-like"/>
</dbReference>
<dbReference type="CDD" id="cd02440">
    <property type="entry name" value="AdoMet_MTases"/>
    <property type="match status" value="1"/>
</dbReference>
<accession>A0AAD4JA21</accession>
<dbReference type="InterPro" id="IPR029063">
    <property type="entry name" value="SAM-dependent_MTases_sf"/>
</dbReference>
<evidence type="ECO:0000313" key="2">
    <source>
        <dbReference type="Proteomes" id="UP001190926"/>
    </source>
</evidence>
<gene>
    <name evidence="1" type="ORF">C2S53_012580</name>
</gene>
<comment type="caution">
    <text evidence="1">The sequence shown here is derived from an EMBL/GenBank/DDBJ whole genome shotgun (WGS) entry which is preliminary data.</text>
</comment>
<name>A0AAD4JA21_PERFH</name>
<dbReference type="InterPro" id="IPR036188">
    <property type="entry name" value="FAD/NAD-bd_sf"/>
</dbReference>
<proteinExistence type="predicted"/>